<keyword evidence="9" id="KW-1185">Reference proteome</keyword>
<organism evidence="8 9">
    <name type="scientific">Sporothrix bragantina</name>
    <dbReference type="NCBI Taxonomy" id="671064"/>
    <lineage>
        <taxon>Eukaryota</taxon>
        <taxon>Fungi</taxon>
        <taxon>Dikarya</taxon>
        <taxon>Ascomycota</taxon>
        <taxon>Pezizomycotina</taxon>
        <taxon>Sordariomycetes</taxon>
        <taxon>Sordariomycetidae</taxon>
        <taxon>Ophiostomatales</taxon>
        <taxon>Ophiostomataceae</taxon>
        <taxon>Sporothrix</taxon>
    </lineage>
</organism>
<accession>A0ABP0CAK9</accession>
<feature type="transmembrane region" description="Helical" evidence="7">
    <location>
        <begin position="234"/>
        <end position="254"/>
    </location>
</feature>
<gene>
    <name evidence="8" type="primary">OPT8</name>
    <name evidence="8" type="ORF">SBRCBS47491_007125</name>
</gene>
<evidence type="ECO:0000256" key="3">
    <source>
        <dbReference type="ARBA" id="ARBA00022448"/>
    </source>
</evidence>
<feature type="transmembrane region" description="Helical" evidence="7">
    <location>
        <begin position="483"/>
        <end position="504"/>
    </location>
</feature>
<evidence type="ECO:0000313" key="8">
    <source>
        <dbReference type="EMBL" id="CAK7229078.1"/>
    </source>
</evidence>
<feature type="transmembrane region" description="Helical" evidence="7">
    <location>
        <begin position="658"/>
        <end position="687"/>
    </location>
</feature>
<comment type="subcellular location">
    <subcellularLocation>
        <location evidence="1">Membrane</location>
        <topology evidence="1">Multi-pass membrane protein</topology>
    </subcellularLocation>
</comment>
<keyword evidence="3" id="KW-0813">Transport</keyword>
<protein>
    <submittedName>
        <fullName evidence="8">OPT super</fullName>
    </submittedName>
</protein>
<dbReference type="Proteomes" id="UP001642406">
    <property type="component" value="Unassembled WGS sequence"/>
</dbReference>
<evidence type="ECO:0000256" key="7">
    <source>
        <dbReference type="SAM" id="Phobius"/>
    </source>
</evidence>
<dbReference type="PANTHER" id="PTHR31645:SF0">
    <property type="entry name" value="OLIGOPEPTIDE TRANSPORTER YGL114W-RELATED"/>
    <property type="match status" value="1"/>
</dbReference>
<comment type="caution">
    <text evidence="8">The sequence shown here is derived from an EMBL/GenBank/DDBJ whole genome shotgun (WGS) entry which is preliminary data.</text>
</comment>
<feature type="transmembrane region" description="Helical" evidence="7">
    <location>
        <begin position="48"/>
        <end position="68"/>
    </location>
</feature>
<feature type="transmembrane region" description="Helical" evidence="7">
    <location>
        <begin position="573"/>
        <end position="591"/>
    </location>
</feature>
<feature type="transmembrane region" description="Helical" evidence="7">
    <location>
        <begin position="627"/>
        <end position="646"/>
    </location>
</feature>
<feature type="transmembrane region" description="Helical" evidence="7">
    <location>
        <begin position="294"/>
        <end position="311"/>
    </location>
</feature>
<feature type="transmembrane region" description="Helical" evidence="7">
    <location>
        <begin position="331"/>
        <end position="353"/>
    </location>
</feature>
<dbReference type="EMBL" id="CAWUHC010000077">
    <property type="protein sequence ID" value="CAK7229078.1"/>
    <property type="molecule type" value="Genomic_DNA"/>
</dbReference>
<evidence type="ECO:0000256" key="6">
    <source>
        <dbReference type="ARBA" id="ARBA00023136"/>
    </source>
</evidence>
<feature type="transmembrane region" description="Helical" evidence="7">
    <location>
        <begin position="20"/>
        <end position="42"/>
    </location>
</feature>
<dbReference type="PANTHER" id="PTHR31645">
    <property type="entry name" value="OLIGOPEPTIDE TRANSPORTER YGL114W-RELATED"/>
    <property type="match status" value="1"/>
</dbReference>
<feature type="transmembrane region" description="Helical" evidence="7">
    <location>
        <begin position="125"/>
        <end position="143"/>
    </location>
</feature>
<keyword evidence="4 7" id="KW-0812">Transmembrane</keyword>
<keyword evidence="5 7" id="KW-1133">Transmembrane helix</keyword>
<comment type="similarity">
    <text evidence="2">Belongs to the oligopeptide OPT transporter family.</text>
</comment>
<keyword evidence="6 7" id="KW-0472">Membrane</keyword>
<evidence type="ECO:0000256" key="5">
    <source>
        <dbReference type="ARBA" id="ARBA00022989"/>
    </source>
</evidence>
<dbReference type="NCBIfam" id="TIGR00728">
    <property type="entry name" value="OPT_sfam"/>
    <property type="match status" value="1"/>
</dbReference>
<evidence type="ECO:0000256" key="1">
    <source>
        <dbReference type="ARBA" id="ARBA00004141"/>
    </source>
</evidence>
<sequence length="695" mass="74102">MRPSTEVQTAQPVASAPRHLTLRGLAAGLAVGLIICCSNMYFGLQTGFVSTMSLPSSLLGFGIFKALSRHLSFPFSPVENVLVQTVAGSMAIAPLGSGFVGVLPAMNYLMSPDEMGPINLSLIKMIMWSLGLCYFGVLFAVPLRRQVIIREKLKFPSGFGAAVLIGVLHGRRPKLGQGKTPSEFASLAGGENIIISEPPAPETGGSSNAVPVVVDDGPASEHEIRRREEWRSNLRLLLVCFLISGLFTLATYFFPAIRSIPIFGPTAAATWLWTFNPSLAYIGQGVIMGPATTMHMLLGAIVGWAILSPLAKYRGWAPGPIEDWETGSKGWIVWISIAIMLADGIVSLSHVAIHSAIQFWPETHAAIVSHLPHGLVRILSQKRSSTGYMAVQSSDDAPGAVSVPAGPLSNFSTTATGHDDERIDERSDWDLDDSDEQHNGSCAEKDAPPEQQIGAKTVIVGLVLSILFCIFSIRFTFGALVPLYATIISIAMALILSIMGVRALGETDLNPVSGISKLTQLFFALIIPRTHQSSVLINLVAGAVSEAGALQAGELMQDLKTGHLIGAAPTAQFWGQVIGTSVGAVMSAFLYKLYTSAYDIPSDLFQIPTGYVWIFTARLVTGKGLPAMAGQWAIGSAVLFAGTTLLRIRTAEKAWHAYIPGGIAVAVGMYNGFILGEGFLSVVNLFLQTAGVPHY</sequence>
<dbReference type="Pfam" id="PF03169">
    <property type="entry name" value="OPT"/>
    <property type="match status" value="1"/>
</dbReference>
<feature type="transmembrane region" description="Helical" evidence="7">
    <location>
        <begin position="80"/>
        <end position="105"/>
    </location>
</feature>
<dbReference type="InterPro" id="IPR045035">
    <property type="entry name" value="YSL-like"/>
</dbReference>
<evidence type="ECO:0000256" key="4">
    <source>
        <dbReference type="ARBA" id="ARBA00022692"/>
    </source>
</evidence>
<dbReference type="InterPro" id="IPR004813">
    <property type="entry name" value="OPT"/>
</dbReference>
<feature type="transmembrane region" description="Helical" evidence="7">
    <location>
        <begin position="260"/>
        <end position="282"/>
    </location>
</feature>
<reference evidence="8 9" key="1">
    <citation type="submission" date="2024-01" db="EMBL/GenBank/DDBJ databases">
        <authorList>
            <person name="Allen C."/>
            <person name="Tagirdzhanova G."/>
        </authorList>
    </citation>
    <scope>NUCLEOTIDE SEQUENCE [LARGE SCALE GENOMIC DNA]</scope>
</reference>
<name>A0ABP0CAK9_9PEZI</name>
<evidence type="ECO:0000256" key="2">
    <source>
        <dbReference type="ARBA" id="ARBA00008807"/>
    </source>
</evidence>
<feature type="transmembrane region" description="Helical" evidence="7">
    <location>
        <begin position="458"/>
        <end position="477"/>
    </location>
</feature>
<evidence type="ECO:0000313" key="9">
    <source>
        <dbReference type="Proteomes" id="UP001642406"/>
    </source>
</evidence>
<proteinExistence type="inferred from homology"/>